<dbReference type="GeneID" id="18764115"/>
<feature type="region of interest" description="Disordered" evidence="1">
    <location>
        <begin position="76"/>
        <end position="203"/>
    </location>
</feature>
<organism evidence="2 3">
    <name type="scientific">Marssonina brunnea f. sp. multigermtubi (strain MB_m1)</name>
    <name type="common">Marssonina leaf spot fungus</name>
    <dbReference type="NCBI Taxonomy" id="1072389"/>
    <lineage>
        <taxon>Eukaryota</taxon>
        <taxon>Fungi</taxon>
        <taxon>Dikarya</taxon>
        <taxon>Ascomycota</taxon>
        <taxon>Pezizomycotina</taxon>
        <taxon>Leotiomycetes</taxon>
        <taxon>Helotiales</taxon>
        <taxon>Drepanopezizaceae</taxon>
        <taxon>Drepanopeziza</taxon>
    </lineage>
</organism>
<protein>
    <submittedName>
        <fullName evidence="2">Uncharacterized protein</fullName>
    </submittedName>
</protein>
<feature type="compositionally biased region" description="Basic and acidic residues" evidence="1">
    <location>
        <begin position="238"/>
        <end position="251"/>
    </location>
</feature>
<reference evidence="2 3" key="1">
    <citation type="journal article" date="2012" name="BMC Genomics">
        <title>Sequencing the genome of Marssonina brunnea reveals fungus-poplar co-evolution.</title>
        <authorList>
            <person name="Zhu S."/>
            <person name="Cao Y.-Z."/>
            <person name="Jiang C."/>
            <person name="Tan B.-Y."/>
            <person name="Wang Z."/>
            <person name="Feng S."/>
            <person name="Zhang L."/>
            <person name="Su X.-H."/>
            <person name="Brejova B."/>
            <person name="Vinar T."/>
            <person name="Xu M."/>
            <person name="Wang M.-X."/>
            <person name="Zhang S.-G."/>
            <person name="Huang M.-R."/>
            <person name="Wu R."/>
            <person name="Zhou Y."/>
        </authorList>
    </citation>
    <scope>NUCLEOTIDE SEQUENCE [LARGE SCALE GENOMIC DNA]</scope>
    <source>
        <strain evidence="2 3">MB_m1</strain>
    </source>
</reference>
<keyword evidence="3" id="KW-1185">Reference proteome</keyword>
<dbReference type="InParanoid" id="K1WMA3"/>
<feature type="compositionally biased region" description="Basic and acidic residues" evidence="1">
    <location>
        <begin position="145"/>
        <end position="156"/>
    </location>
</feature>
<feature type="region of interest" description="Disordered" evidence="1">
    <location>
        <begin position="370"/>
        <end position="398"/>
    </location>
</feature>
<evidence type="ECO:0000313" key="2">
    <source>
        <dbReference type="EMBL" id="EKD13462.1"/>
    </source>
</evidence>
<sequence>MLRPASSHDAMSTGARRDVQADGMRNIYASHNAVTALTSSRADIYPRRSNEMIFSAAPVPTTAEQERTMQMVAKQWSGATEENHDLQNRPLDGQVRSSGHDGRFKRARDLLPSDDEPAKRARYNSNALRSPSPGIYTSFPYGLPRPEEASHHDHGHGQPSEAMSEATAVPDPGDFDKTAGVPRAAAHHPHHQGHTHLRRAVRDATANAEFRAPSTAMTAFMDTWQGGAANADMSGHAGYDRRPYGQQRDRSGGGSMPGVSHEESLTDAPVQQGFAEGLSPAPLNTGRDVGTASRRPGDRGYGRQDFASGGAGGQPGFGHGDLYEQQVFGGGPDHDPGYNTILSGGYLPSTGMSMSTSIGMGAGMGNYAAQRTRKDTKAAAGNDSKTNTLAENSLLVPS</sequence>
<evidence type="ECO:0000256" key="1">
    <source>
        <dbReference type="SAM" id="MobiDB-lite"/>
    </source>
</evidence>
<feature type="compositionally biased region" description="Basic residues" evidence="1">
    <location>
        <begin position="185"/>
        <end position="199"/>
    </location>
</feature>
<feature type="region of interest" description="Disordered" evidence="1">
    <location>
        <begin position="234"/>
        <end position="336"/>
    </location>
</feature>
<gene>
    <name evidence="2" type="ORF">MBM_08180</name>
</gene>
<dbReference type="AlphaFoldDB" id="K1WMA3"/>
<feature type="compositionally biased region" description="Basic and acidic residues" evidence="1">
    <location>
        <begin position="98"/>
        <end position="119"/>
    </location>
</feature>
<accession>K1WMA3</accession>
<name>K1WMA3_MARBU</name>
<dbReference type="HOGENOM" id="CLU_692759_0_0_1"/>
<dbReference type="Proteomes" id="UP000006753">
    <property type="component" value="Unassembled WGS sequence"/>
</dbReference>
<dbReference type="OrthoDB" id="10414089at2759"/>
<evidence type="ECO:0000313" key="3">
    <source>
        <dbReference type="Proteomes" id="UP000006753"/>
    </source>
</evidence>
<feature type="compositionally biased region" description="Gly residues" evidence="1">
    <location>
        <begin position="309"/>
        <end position="319"/>
    </location>
</feature>
<proteinExistence type="predicted"/>
<dbReference type="KEGG" id="mbe:MBM_08180"/>
<dbReference type="EMBL" id="JH921449">
    <property type="protein sequence ID" value="EKD13462.1"/>
    <property type="molecule type" value="Genomic_DNA"/>
</dbReference>